<feature type="transmembrane region" description="Helical" evidence="1">
    <location>
        <begin position="182"/>
        <end position="203"/>
    </location>
</feature>
<keyword evidence="3" id="KW-1185">Reference proteome</keyword>
<dbReference type="Proteomes" id="UP000567179">
    <property type="component" value="Unassembled WGS sequence"/>
</dbReference>
<keyword evidence="1" id="KW-0472">Membrane</keyword>
<proteinExistence type="predicted"/>
<reference evidence="2 3" key="1">
    <citation type="journal article" date="2020" name="ISME J.">
        <title>Uncovering the hidden diversity of litter-decomposition mechanisms in mushroom-forming fungi.</title>
        <authorList>
            <person name="Floudas D."/>
            <person name="Bentzer J."/>
            <person name="Ahren D."/>
            <person name="Johansson T."/>
            <person name="Persson P."/>
            <person name="Tunlid A."/>
        </authorList>
    </citation>
    <scope>NUCLEOTIDE SEQUENCE [LARGE SCALE GENOMIC DNA]</scope>
    <source>
        <strain evidence="2 3">CBS 101986</strain>
    </source>
</reference>
<dbReference type="EMBL" id="JAACJJ010000046">
    <property type="protein sequence ID" value="KAF5313862.1"/>
    <property type="molecule type" value="Genomic_DNA"/>
</dbReference>
<name>A0A8H5AZJ8_9AGAR</name>
<feature type="transmembrane region" description="Helical" evidence="1">
    <location>
        <begin position="145"/>
        <end position="170"/>
    </location>
</feature>
<sequence>MASQVQDTIFSSHGLKVTRITLLGSMLGAAAYGTAASLYFMILYLRIYPRRAPGSTNTRAQRIQNIVLTVHTSIMFVLITTIISSHVSKLWNFFPSTPNGLFDDRFVTEEGIGHLGTFAGFMNNWLADALLIWRVYVLLRTDGKLLRIIVVSTLSCMLSLAVVLSIVQMASIYTYEVVTTSMAFFLTISLNLLGTGIIVTRLLMHRYRIVRILGTKQGACYTNVAAILMESAALVVVFGFFFAVTFITGGPLFNLASEIIGHIQAIGSFLIIYRILQGKVYSSATDTSESINDKKQLVFQIKSTDSSEYKV</sequence>
<organism evidence="2 3">
    <name type="scientific">Psilocybe cf. subviscida</name>
    <dbReference type="NCBI Taxonomy" id="2480587"/>
    <lineage>
        <taxon>Eukaryota</taxon>
        <taxon>Fungi</taxon>
        <taxon>Dikarya</taxon>
        <taxon>Basidiomycota</taxon>
        <taxon>Agaricomycotina</taxon>
        <taxon>Agaricomycetes</taxon>
        <taxon>Agaricomycetidae</taxon>
        <taxon>Agaricales</taxon>
        <taxon>Agaricineae</taxon>
        <taxon>Strophariaceae</taxon>
        <taxon>Psilocybe</taxon>
    </lineage>
</organism>
<accession>A0A8H5AZJ8</accession>
<keyword evidence="1" id="KW-0812">Transmembrane</keyword>
<feature type="transmembrane region" description="Helical" evidence="1">
    <location>
        <begin position="259"/>
        <end position="276"/>
    </location>
</feature>
<feature type="transmembrane region" description="Helical" evidence="1">
    <location>
        <begin position="111"/>
        <end position="133"/>
    </location>
</feature>
<dbReference type="AlphaFoldDB" id="A0A8H5AZJ8"/>
<evidence type="ECO:0000313" key="2">
    <source>
        <dbReference type="EMBL" id="KAF5313862.1"/>
    </source>
</evidence>
<feature type="transmembrane region" description="Helical" evidence="1">
    <location>
        <begin position="66"/>
        <end position="91"/>
    </location>
</feature>
<protein>
    <submittedName>
        <fullName evidence="2">Uncharacterized protein</fullName>
    </submittedName>
</protein>
<feature type="transmembrane region" description="Helical" evidence="1">
    <location>
        <begin position="20"/>
        <end position="45"/>
    </location>
</feature>
<evidence type="ECO:0000313" key="3">
    <source>
        <dbReference type="Proteomes" id="UP000567179"/>
    </source>
</evidence>
<evidence type="ECO:0000256" key="1">
    <source>
        <dbReference type="SAM" id="Phobius"/>
    </source>
</evidence>
<feature type="transmembrane region" description="Helical" evidence="1">
    <location>
        <begin position="224"/>
        <end position="247"/>
    </location>
</feature>
<gene>
    <name evidence="2" type="ORF">D9619_013097</name>
</gene>
<comment type="caution">
    <text evidence="2">The sequence shown here is derived from an EMBL/GenBank/DDBJ whole genome shotgun (WGS) entry which is preliminary data.</text>
</comment>
<dbReference type="OrthoDB" id="3267806at2759"/>
<keyword evidence="1" id="KW-1133">Transmembrane helix</keyword>